<dbReference type="Proteomes" id="UP000801428">
    <property type="component" value="Unassembled WGS sequence"/>
</dbReference>
<comment type="caution">
    <text evidence="1">The sequence shown here is derived from an EMBL/GenBank/DDBJ whole genome shotgun (WGS) entry which is preliminary data.</text>
</comment>
<name>A0A9P4TNK2_CURKU</name>
<dbReference type="Gene3D" id="2.60.120.620">
    <property type="entry name" value="q2cbj1_9rhob like domain"/>
    <property type="match status" value="1"/>
</dbReference>
<evidence type="ECO:0008006" key="3">
    <source>
        <dbReference type="Google" id="ProtNLM"/>
    </source>
</evidence>
<accession>A0A9P4TNK2</accession>
<dbReference type="SUPFAM" id="SSF51197">
    <property type="entry name" value="Clavaminate synthase-like"/>
    <property type="match status" value="1"/>
</dbReference>
<dbReference type="GO" id="GO:0001561">
    <property type="term" value="P:fatty acid alpha-oxidation"/>
    <property type="evidence" value="ECO:0007669"/>
    <property type="project" value="InterPro"/>
</dbReference>
<dbReference type="InterPro" id="IPR047128">
    <property type="entry name" value="PhyH"/>
</dbReference>
<sequence length="388" mass="42991">MPPIESRVFSTSKPPSLADFKALTTESRTVEYSLASSIVKSVPIYDLKSFSSYSPDQLSALQDEWYHVLLHGPGVFATKHMYTDLPLIDKVNDVYASIIEQESQQSGKKGDHFATSGSNSRIWNSFSKHCLADASSFVDYYSNPWLSLISSAWLGPHHRLTAQVNIVRPGGAAQISHRDYHIGFQSAASCEKFPKALQIASQFLTLQGAVAHSDMPVESGPTRLLPFSQKFEEGYMAYRLKDFQDYFLETYISVPLEKGDGLFFNPALFHAAGSNTSSDIQRSANLLQISSAFGKPMEMIDTFPLVERTWDLLVQRYNSEGMSDGVKTLIGNVAEGYPFPTNLDRRVPETAGMAPGGEQDSLVKGLREGWDKGRVLLELSQMRSDSCA</sequence>
<dbReference type="PANTHER" id="PTHR21308">
    <property type="entry name" value="PHYTANOYL-COA ALPHA-HYDROXYLASE"/>
    <property type="match status" value="1"/>
</dbReference>
<proteinExistence type="predicted"/>
<dbReference type="InterPro" id="IPR008775">
    <property type="entry name" value="Phytyl_CoA_dOase-like"/>
</dbReference>
<keyword evidence="2" id="KW-1185">Reference proteome</keyword>
<reference evidence="1" key="1">
    <citation type="submission" date="2019-04" db="EMBL/GenBank/DDBJ databases">
        <title>Sequencing of skin fungus with MAO and IRED activity.</title>
        <authorList>
            <person name="Marsaioli A.J."/>
            <person name="Bonatto J.M.C."/>
            <person name="Reis Junior O."/>
        </authorList>
    </citation>
    <scope>NUCLEOTIDE SEQUENCE</scope>
    <source>
        <strain evidence="1">30M1</strain>
    </source>
</reference>
<evidence type="ECO:0000313" key="2">
    <source>
        <dbReference type="Proteomes" id="UP000801428"/>
    </source>
</evidence>
<organism evidence="1 2">
    <name type="scientific">Curvularia kusanoi</name>
    <name type="common">Cochliobolus kusanoi</name>
    <dbReference type="NCBI Taxonomy" id="90978"/>
    <lineage>
        <taxon>Eukaryota</taxon>
        <taxon>Fungi</taxon>
        <taxon>Dikarya</taxon>
        <taxon>Ascomycota</taxon>
        <taxon>Pezizomycotina</taxon>
        <taxon>Dothideomycetes</taxon>
        <taxon>Pleosporomycetidae</taxon>
        <taxon>Pleosporales</taxon>
        <taxon>Pleosporineae</taxon>
        <taxon>Pleosporaceae</taxon>
        <taxon>Curvularia</taxon>
    </lineage>
</organism>
<protein>
    <recommendedName>
        <fullName evidence="3">Phytanoyl-CoA dioxygenase-like protein</fullName>
    </recommendedName>
</protein>
<evidence type="ECO:0000313" key="1">
    <source>
        <dbReference type="EMBL" id="KAF3009701.1"/>
    </source>
</evidence>
<dbReference type="OrthoDB" id="187894at2759"/>
<gene>
    <name evidence="1" type="ORF">E8E13_008701</name>
</gene>
<dbReference type="GO" id="GO:0048244">
    <property type="term" value="F:phytanoyl-CoA dioxygenase activity"/>
    <property type="evidence" value="ECO:0007669"/>
    <property type="project" value="InterPro"/>
</dbReference>
<dbReference type="EMBL" id="SWKU01000002">
    <property type="protein sequence ID" value="KAF3009701.1"/>
    <property type="molecule type" value="Genomic_DNA"/>
</dbReference>
<dbReference type="PANTHER" id="PTHR21308:SF8">
    <property type="entry name" value="PHYTANOYL-COA DIOXYGENASE FAMILY PROTEIN (AFU_ORTHOLOGUE AFUA_2G09620)"/>
    <property type="match status" value="1"/>
</dbReference>
<dbReference type="AlphaFoldDB" id="A0A9P4TNK2"/>
<dbReference type="Pfam" id="PF05721">
    <property type="entry name" value="PhyH"/>
    <property type="match status" value="1"/>
</dbReference>